<dbReference type="RefSeq" id="WP_345676253.1">
    <property type="nucleotide sequence ID" value="NZ_BAABHS010000010.1"/>
</dbReference>
<evidence type="ECO:0000259" key="2">
    <source>
        <dbReference type="Pfam" id="PF00857"/>
    </source>
</evidence>
<dbReference type="Pfam" id="PF00857">
    <property type="entry name" value="Isochorismatase"/>
    <property type="match status" value="1"/>
</dbReference>
<accession>A0ABP9HAZ3</accession>
<evidence type="ECO:0000256" key="1">
    <source>
        <dbReference type="ARBA" id="ARBA00022801"/>
    </source>
</evidence>
<dbReference type="SUPFAM" id="SSF52499">
    <property type="entry name" value="Isochorismatase-like hydrolases"/>
    <property type="match status" value="1"/>
</dbReference>
<dbReference type="InterPro" id="IPR000868">
    <property type="entry name" value="Isochorismatase-like_dom"/>
</dbReference>
<feature type="domain" description="Isochorismatase-like" evidence="2">
    <location>
        <begin position="6"/>
        <end position="179"/>
    </location>
</feature>
<evidence type="ECO:0000313" key="4">
    <source>
        <dbReference type="Proteomes" id="UP001500466"/>
    </source>
</evidence>
<dbReference type="Proteomes" id="UP001500466">
    <property type="component" value="Unassembled WGS sequence"/>
</dbReference>
<keyword evidence="1 3" id="KW-0378">Hydrolase</keyword>
<proteinExistence type="predicted"/>
<dbReference type="InterPro" id="IPR050272">
    <property type="entry name" value="Isochorismatase-like_hydrls"/>
</dbReference>
<reference evidence="4" key="1">
    <citation type="journal article" date="2019" name="Int. J. Syst. Evol. Microbiol.">
        <title>The Global Catalogue of Microorganisms (GCM) 10K type strain sequencing project: providing services to taxonomists for standard genome sequencing and annotation.</title>
        <authorList>
            <consortium name="The Broad Institute Genomics Platform"/>
            <consortium name="The Broad Institute Genome Sequencing Center for Infectious Disease"/>
            <person name="Wu L."/>
            <person name="Ma J."/>
        </authorList>
    </citation>
    <scope>NUCLEOTIDE SEQUENCE [LARGE SCALE GENOMIC DNA]</scope>
    <source>
        <strain evidence="4">JCM 17986</strain>
    </source>
</reference>
<dbReference type="PANTHER" id="PTHR43540">
    <property type="entry name" value="PEROXYUREIDOACRYLATE/UREIDOACRYLATE AMIDOHYDROLASE-RELATED"/>
    <property type="match status" value="1"/>
</dbReference>
<gene>
    <name evidence="3" type="ORF">GCM10023205_33190</name>
</gene>
<dbReference type="CDD" id="cd00431">
    <property type="entry name" value="cysteine_hydrolases"/>
    <property type="match status" value="1"/>
</dbReference>
<organism evidence="3 4">
    <name type="scientific">Yinghuangia aomiensis</name>
    <dbReference type="NCBI Taxonomy" id="676205"/>
    <lineage>
        <taxon>Bacteria</taxon>
        <taxon>Bacillati</taxon>
        <taxon>Actinomycetota</taxon>
        <taxon>Actinomycetes</taxon>
        <taxon>Kitasatosporales</taxon>
        <taxon>Streptomycetaceae</taxon>
        <taxon>Yinghuangia</taxon>
    </lineage>
</organism>
<dbReference type="InterPro" id="IPR036380">
    <property type="entry name" value="Isochorismatase-like_sf"/>
</dbReference>
<dbReference type="GO" id="GO:0016787">
    <property type="term" value="F:hydrolase activity"/>
    <property type="evidence" value="ECO:0007669"/>
    <property type="project" value="UniProtKB-KW"/>
</dbReference>
<dbReference type="EMBL" id="BAABHS010000010">
    <property type="protein sequence ID" value="GAA4966049.1"/>
    <property type="molecule type" value="Genomic_DNA"/>
</dbReference>
<dbReference type="PANTHER" id="PTHR43540:SF1">
    <property type="entry name" value="ISOCHORISMATASE HYDROLASE"/>
    <property type="match status" value="1"/>
</dbReference>
<comment type="caution">
    <text evidence="3">The sequence shown here is derived from an EMBL/GenBank/DDBJ whole genome shotgun (WGS) entry which is preliminary data.</text>
</comment>
<evidence type="ECO:0000313" key="3">
    <source>
        <dbReference type="EMBL" id="GAA4966049.1"/>
    </source>
</evidence>
<sequence>MTAPATALLVMDLQRNMTANVTDPEYLPRVARAIDAAHGAEIPVLYVVVGFRPGHPEVSPDNLAFARLRGQPVFTDADPGAEIHPDVAPRDGELVVAKKRYSAFAGNDLDMLLRSAGIRHLVLTGISTSGVVLSTLRQAADLDYRLTVLADACFDPDPEVHAVLTGKLFPRQAAVVDVATWAKDPIGSA</sequence>
<dbReference type="Gene3D" id="3.40.50.850">
    <property type="entry name" value="Isochorismatase-like"/>
    <property type="match status" value="1"/>
</dbReference>
<keyword evidence="4" id="KW-1185">Reference proteome</keyword>
<name>A0ABP9HAZ3_9ACTN</name>
<protein>
    <submittedName>
        <fullName evidence="3">Cysteine hydrolase</fullName>
    </submittedName>
</protein>